<evidence type="ECO:0000259" key="3">
    <source>
        <dbReference type="PROSITE" id="PS50164"/>
    </source>
</evidence>
<dbReference type="SMART" id="SM00465">
    <property type="entry name" value="GIYc"/>
    <property type="match status" value="1"/>
</dbReference>
<dbReference type="GO" id="GO:0006289">
    <property type="term" value="P:nucleotide-excision repair"/>
    <property type="evidence" value="ECO:0007669"/>
    <property type="project" value="InterPro"/>
</dbReference>
<dbReference type="InterPro" id="IPR013520">
    <property type="entry name" value="Ribonucl_H"/>
</dbReference>
<proteinExistence type="predicted"/>
<sequence length="461" mass="52322">MMYAIVDIETTGGHASANGITEVAICVHDGERVVKRFETLVNPGREIPVYIRALTGISNEMVAEAPYFKHVAHEIYELLHDKIFVAHNVNFDYSFLKYHLASAGYDLNCNKLCTVRLSRKILPGMLSYSLGKLCAHLSIVNNARHRAAGDAEATATLFTLLLNSDTNKHIPAALKQRSREQVLPSNLPKSDIDRLPYTAGVYYFHDSKGKVIYVGKAVNIKKRVCSHFTGNNSGHQRQEFMKNIHRITFQECGNELMAFIQECIDIKRLWPAYNRSQKNLDFAFGLYTYEDQRGYIRLAVDKRRKYSLPVHTCGSMLEGRNLLLHLVEDHGLCPKLCFIQQNDQPCTSAAGQDCACNGGEEVSDYNTRVIAALKTLKQNLPTFAIRDEGRNDEEHSCILIEEGRFYGMGYVSHYFDVDNYTNLKNILTPYPGNDYIRNLVINYAERHPHKKVMFERAVVAV</sequence>
<name>A0A7T7F7W2_9SPHI</name>
<organism evidence="4 5">
    <name type="scientific">Mucilaginibacter ginkgonis</name>
    <dbReference type="NCBI Taxonomy" id="2682091"/>
    <lineage>
        <taxon>Bacteria</taxon>
        <taxon>Pseudomonadati</taxon>
        <taxon>Bacteroidota</taxon>
        <taxon>Sphingobacteriia</taxon>
        <taxon>Sphingobacteriales</taxon>
        <taxon>Sphingobacteriaceae</taxon>
        <taxon>Mucilaginibacter</taxon>
    </lineage>
</organism>
<dbReference type="SUPFAM" id="SSF53098">
    <property type="entry name" value="Ribonuclease H-like"/>
    <property type="match status" value="1"/>
</dbReference>
<dbReference type="GO" id="GO:0005829">
    <property type="term" value="C:cytosol"/>
    <property type="evidence" value="ECO:0007669"/>
    <property type="project" value="TreeGrafter"/>
</dbReference>
<dbReference type="CDD" id="cd06127">
    <property type="entry name" value="DEDDh"/>
    <property type="match status" value="1"/>
</dbReference>
<protein>
    <submittedName>
        <fullName evidence="4">GIY-YIG nuclease family protein</fullName>
    </submittedName>
</protein>
<dbReference type="SUPFAM" id="SSF82771">
    <property type="entry name" value="GIY-YIG endonuclease"/>
    <property type="match status" value="1"/>
</dbReference>
<dbReference type="Gene3D" id="3.40.1440.10">
    <property type="entry name" value="GIY-YIG endonuclease"/>
    <property type="match status" value="1"/>
</dbReference>
<dbReference type="EMBL" id="CP066775">
    <property type="protein sequence ID" value="QQL48419.1"/>
    <property type="molecule type" value="Genomic_DNA"/>
</dbReference>
<dbReference type="AlphaFoldDB" id="A0A7T7F7W2"/>
<accession>A0A7T7F7W2</accession>
<dbReference type="InterPro" id="IPR012337">
    <property type="entry name" value="RNaseH-like_sf"/>
</dbReference>
<dbReference type="KEGG" id="mgik:GO620_009455"/>
<dbReference type="GO" id="GO:0003677">
    <property type="term" value="F:DNA binding"/>
    <property type="evidence" value="ECO:0007669"/>
    <property type="project" value="InterPro"/>
</dbReference>
<comment type="function">
    <text evidence="1">DNA polymerase III is a complex, multichain enzyme responsible for most of the replicative synthesis in bacteria. The epsilon subunit contain the editing function and is a proofreading 3'-5' exonuclease.</text>
</comment>
<evidence type="ECO:0000313" key="4">
    <source>
        <dbReference type="EMBL" id="QQL48419.1"/>
    </source>
</evidence>
<gene>
    <name evidence="4" type="ORF">GO620_009455</name>
</gene>
<reference evidence="4 5" key="1">
    <citation type="submission" date="2020-12" db="EMBL/GenBank/DDBJ databases">
        <title>HMF7856_wgs.fasta genome submission.</title>
        <authorList>
            <person name="Kang H."/>
            <person name="Kim H."/>
            <person name="Joh K."/>
        </authorList>
    </citation>
    <scope>NUCLEOTIDE SEQUENCE [LARGE SCALE GENOMIC DNA]</scope>
    <source>
        <strain evidence="4 5">HMF7856</strain>
    </source>
</reference>
<evidence type="ECO:0000313" key="5">
    <source>
        <dbReference type="Proteomes" id="UP000429232"/>
    </source>
</evidence>
<dbReference type="InterPro" id="IPR035901">
    <property type="entry name" value="GIY-YIG_endonuc_sf"/>
</dbReference>
<dbReference type="PROSITE" id="PS50164">
    <property type="entry name" value="GIY_YIG"/>
    <property type="match status" value="1"/>
</dbReference>
<dbReference type="GO" id="GO:0008408">
    <property type="term" value="F:3'-5' exonuclease activity"/>
    <property type="evidence" value="ECO:0007669"/>
    <property type="project" value="TreeGrafter"/>
</dbReference>
<dbReference type="Pfam" id="PF01541">
    <property type="entry name" value="GIY-YIG"/>
    <property type="match status" value="1"/>
</dbReference>
<dbReference type="Gene3D" id="3.30.420.10">
    <property type="entry name" value="Ribonuclease H-like superfamily/Ribonuclease H"/>
    <property type="match status" value="1"/>
</dbReference>
<dbReference type="PANTHER" id="PTHR30231:SF41">
    <property type="entry name" value="DNA POLYMERASE III SUBUNIT EPSILON"/>
    <property type="match status" value="1"/>
</dbReference>
<dbReference type="RefSeq" id="WP_198173589.1">
    <property type="nucleotide sequence ID" value="NZ_CP066775.1"/>
</dbReference>
<dbReference type="FunFam" id="3.30.420.10:FF:000045">
    <property type="entry name" value="3'-5' exonuclease DinG"/>
    <property type="match status" value="1"/>
</dbReference>
<dbReference type="CDD" id="cd10434">
    <property type="entry name" value="GIY-YIG_UvrC_Cho"/>
    <property type="match status" value="1"/>
</dbReference>
<dbReference type="GO" id="GO:0003887">
    <property type="term" value="F:DNA-directed DNA polymerase activity"/>
    <property type="evidence" value="ECO:0007669"/>
    <property type="project" value="InterPro"/>
</dbReference>
<dbReference type="Pfam" id="PF00929">
    <property type="entry name" value="RNase_T"/>
    <property type="match status" value="1"/>
</dbReference>
<keyword evidence="5" id="KW-1185">Reference proteome</keyword>
<dbReference type="SMART" id="SM00479">
    <property type="entry name" value="EXOIII"/>
    <property type="match status" value="1"/>
</dbReference>
<comment type="subunit">
    <text evidence="2">DNA polymerase III contains a core (composed of alpha, epsilon and theta chains) that associates with a tau subunit. This core dimerizes to form the POLIII' complex. PolIII' associates with the gamma complex (composed of gamma, delta, delta', psi and chi chains) and with the beta chain to form the complete DNA polymerase III complex.</text>
</comment>
<evidence type="ECO:0000256" key="2">
    <source>
        <dbReference type="ARBA" id="ARBA00026073"/>
    </source>
</evidence>
<dbReference type="InterPro" id="IPR000305">
    <property type="entry name" value="GIY-YIG_endonuc"/>
</dbReference>
<dbReference type="Proteomes" id="UP000429232">
    <property type="component" value="Chromosome"/>
</dbReference>
<dbReference type="InterPro" id="IPR047296">
    <property type="entry name" value="GIY-YIG_UvrC_Cho"/>
</dbReference>
<dbReference type="NCBIfam" id="TIGR00573">
    <property type="entry name" value="dnaq"/>
    <property type="match status" value="1"/>
</dbReference>
<dbReference type="InterPro" id="IPR006054">
    <property type="entry name" value="DnaQ"/>
</dbReference>
<evidence type="ECO:0000256" key="1">
    <source>
        <dbReference type="ARBA" id="ARBA00025483"/>
    </source>
</evidence>
<dbReference type="PANTHER" id="PTHR30231">
    <property type="entry name" value="DNA POLYMERASE III SUBUNIT EPSILON"/>
    <property type="match status" value="1"/>
</dbReference>
<dbReference type="InterPro" id="IPR036397">
    <property type="entry name" value="RNaseH_sf"/>
</dbReference>
<dbReference type="GO" id="GO:0045004">
    <property type="term" value="P:DNA replication proofreading"/>
    <property type="evidence" value="ECO:0007669"/>
    <property type="project" value="TreeGrafter"/>
</dbReference>
<feature type="domain" description="GIY-YIG" evidence="3">
    <location>
        <begin position="197"/>
        <end position="275"/>
    </location>
</feature>